<evidence type="ECO:0000256" key="2">
    <source>
        <dbReference type="SAM" id="MobiDB-lite"/>
    </source>
</evidence>
<dbReference type="AlphaFoldDB" id="A0A1X7AE02"/>
<evidence type="ECO:0000313" key="3">
    <source>
        <dbReference type="EMBL" id="SLN75160.1"/>
    </source>
</evidence>
<organism evidence="3 4">
    <name type="scientific">Pseudooceanicola marinus</name>
    <dbReference type="NCBI Taxonomy" id="396013"/>
    <lineage>
        <taxon>Bacteria</taxon>
        <taxon>Pseudomonadati</taxon>
        <taxon>Pseudomonadota</taxon>
        <taxon>Alphaproteobacteria</taxon>
        <taxon>Rhodobacterales</taxon>
        <taxon>Paracoccaceae</taxon>
        <taxon>Pseudooceanicola</taxon>
    </lineage>
</organism>
<proteinExistence type="predicted"/>
<dbReference type="Proteomes" id="UP000193963">
    <property type="component" value="Unassembled WGS sequence"/>
</dbReference>
<reference evidence="3 4" key="1">
    <citation type="submission" date="2017-03" db="EMBL/GenBank/DDBJ databases">
        <authorList>
            <person name="Afonso C.L."/>
            <person name="Miller P.J."/>
            <person name="Scott M.A."/>
            <person name="Spackman E."/>
            <person name="Goraichik I."/>
            <person name="Dimitrov K.M."/>
            <person name="Suarez D.L."/>
            <person name="Swayne D.E."/>
        </authorList>
    </citation>
    <scope>NUCLEOTIDE SEQUENCE [LARGE SCALE GENOMIC DNA]</scope>
    <source>
        <strain evidence="3 4">CECT 7751</strain>
    </source>
</reference>
<dbReference type="Pfam" id="PF01076">
    <property type="entry name" value="Mob_Pre"/>
    <property type="match status" value="1"/>
</dbReference>
<keyword evidence="1" id="KW-0175">Coiled coil</keyword>
<gene>
    <name evidence="3" type="ORF">PSM7751_04263</name>
</gene>
<dbReference type="InterPro" id="IPR001668">
    <property type="entry name" value="Mob_Pre"/>
</dbReference>
<dbReference type="GO" id="GO:0006310">
    <property type="term" value="P:DNA recombination"/>
    <property type="evidence" value="ECO:0007669"/>
    <property type="project" value="InterPro"/>
</dbReference>
<dbReference type="RefSeq" id="WP_085890257.1">
    <property type="nucleotide sequence ID" value="NZ_FWFN01000018.1"/>
</dbReference>
<protein>
    <submittedName>
        <fullName evidence="3">Plasmid recombination enzyme</fullName>
    </submittedName>
</protein>
<feature type="region of interest" description="Disordered" evidence="2">
    <location>
        <begin position="436"/>
        <end position="464"/>
    </location>
</feature>
<dbReference type="GO" id="GO:0003677">
    <property type="term" value="F:DNA binding"/>
    <property type="evidence" value="ECO:0007669"/>
    <property type="project" value="InterPro"/>
</dbReference>
<evidence type="ECO:0000256" key="1">
    <source>
        <dbReference type="SAM" id="Coils"/>
    </source>
</evidence>
<dbReference type="OrthoDB" id="7586183at2"/>
<keyword evidence="4" id="KW-1185">Reference proteome</keyword>
<dbReference type="CDD" id="cd17242">
    <property type="entry name" value="MobM_relaxase"/>
    <property type="match status" value="1"/>
</dbReference>
<name>A0A1X7AE02_9RHOB</name>
<feature type="compositionally biased region" description="Basic and acidic residues" evidence="2">
    <location>
        <begin position="436"/>
        <end position="450"/>
    </location>
</feature>
<dbReference type="EMBL" id="FWFN01000018">
    <property type="protein sequence ID" value="SLN75160.1"/>
    <property type="molecule type" value="Genomic_DNA"/>
</dbReference>
<accession>A0A1X7AE02</accession>
<evidence type="ECO:0000313" key="4">
    <source>
        <dbReference type="Proteomes" id="UP000193963"/>
    </source>
</evidence>
<dbReference type="Gene3D" id="3.30.930.30">
    <property type="match status" value="1"/>
</dbReference>
<feature type="coiled-coil region" evidence="1">
    <location>
        <begin position="230"/>
        <end position="318"/>
    </location>
</feature>
<sequence>MAHKLVYNIEPASPSMIASLDRHCLKRVPDGASNIVPERSHLNEILQGDERGLMQSLKNLYADGVKKPAAQSESPYLRIVVSVSPGYFRPDDPDAVGTWDEDRLDAWKKAAINQLQAEHGDDLVFAELHLDEDTPHIHAVVAPTYLKKARKPGKQKRGETPEQFEERKAAALTSQGIRTVGRASHPTLSKPGSFQKLRQHMTLALDHLGIEYGEDRAIDAPAGQSTREWVIQQAADLRKREEKLKQAQEDLERDRKNSLDEALERQRMIERTGKLAADARTRIVQASREQEERSQLRVSELEREAAALERRAHQERDFIAQAEGIADGHWDRASAALDAEKLSEARREAIRSEAVTMRRKAVDDAQRVSEALLEAARKEADQIRRDATPARFQMLEKENARLRKEVEGWENFFRNIRQTLSTLLAGQWETVRQKLNEAWKRDPKNPEYEPKPTPPSYSSGPSGP</sequence>